<dbReference type="InterPro" id="IPR013830">
    <property type="entry name" value="SGNH_hydro"/>
</dbReference>
<evidence type="ECO:0000259" key="1">
    <source>
        <dbReference type="Pfam" id="PF13472"/>
    </source>
</evidence>
<feature type="domain" description="SGNH hydrolase-type esterase" evidence="1">
    <location>
        <begin position="9"/>
        <end position="181"/>
    </location>
</feature>
<dbReference type="EMBL" id="FNEI01000018">
    <property type="protein sequence ID" value="SDJ88082.1"/>
    <property type="molecule type" value="Genomic_DNA"/>
</dbReference>
<dbReference type="InterPro" id="IPR053140">
    <property type="entry name" value="GDSL_Rv0518-like"/>
</dbReference>
<dbReference type="Pfam" id="PF13472">
    <property type="entry name" value="Lipase_GDSL_2"/>
    <property type="match status" value="1"/>
</dbReference>
<dbReference type="SUPFAM" id="SSF52266">
    <property type="entry name" value="SGNH hydrolase"/>
    <property type="match status" value="1"/>
</dbReference>
<dbReference type="RefSeq" id="WP_074591184.1">
    <property type="nucleotide sequence ID" value="NZ_FNEI01000018.1"/>
</dbReference>
<gene>
    <name evidence="2" type="ORF">SAMN05216555_11869</name>
</gene>
<dbReference type="AlphaFoldDB" id="A0A1G8XBW7"/>
<dbReference type="Gene3D" id="3.40.50.1110">
    <property type="entry name" value="SGNH hydrolase"/>
    <property type="match status" value="1"/>
</dbReference>
<dbReference type="Proteomes" id="UP000182130">
    <property type="component" value="Unassembled WGS sequence"/>
</dbReference>
<protein>
    <submittedName>
        <fullName evidence="2">Lysophospholipase L1</fullName>
    </submittedName>
</protein>
<dbReference type="OrthoDB" id="3465773at2"/>
<evidence type="ECO:0000313" key="3">
    <source>
        <dbReference type="Proteomes" id="UP000182130"/>
    </source>
</evidence>
<dbReference type="InterPro" id="IPR036514">
    <property type="entry name" value="SGNH_hydro_sf"/>
</dbReference>
<dbReference type="PANTHER" id="PTHR43784:SF2">
    <property type="entry name" value="GDSL-LIKE LIPASE_ACYLHYDROLASE, PUTATIVE (AFU_ORTHOLOGUE AFUA_2G00820)-RELATED"/>
    <property type="match status" value="1"/>
</dbReference>
<keyword evidence="3" id="KW-1185">Reference proteome</keyword>
<evidence type="ECO:0000313" key="2">
    <source>
        <dbReference type="EMBL" id="SDJ88082.1"/>
    </source>
</evidence>
<sequence length="260" mass="28816">MDFSARYVALGDSFTEGVGDPDPARPNGVRGWADRVAEQLGRDNDSFGYANLAIRGRKLRQIIAEQVDAAVALQPTLVTIYAGANDIFRPKVDIDSLMEDYDAGLAALRATGAAVVLFTGFDSRSSKVFGTMRGRTAIYNELVREIADRHGASLVDYWRFGEYHDWRMWDRDRMHMSTAGHINMANRVLDVLEHERLVPTETEPGLAGGSTAVARAGRIAALRENAQWVREHAVPWVVRRVKGTSSGDGLSPRYPELTRL</sequence>
<organism evidence="2 3">
    <name type="scientific">Arthrobacter cupressi</name>
    <dbReference type="NCBI Taxonomy" id="1045773"/>
    <lineage>
        <taxon>Bacteria</taxon>
        <taxon>Bacillati</taxon>
        <taxon>Actinomycetota</taxon>
        <taxon>Actinomycetes</taxon>
        <taxon>Micrococcales</taxon>
        <taxon>Micrococcaceae</taxon>
        <taxon>Arthrobacter</taxon>
    </lineage>
</organism>
<accession>A0A1G8XBW7</accession>
<dbReference type="STRING" id="1045773.SAMN05216555_11869"/>
<name>A0A1G8XBW7_9MICC</name>
<proteinExistence type="predicted"/>
<dbReference type="PANTHER" id="PTHR43784">
    <property type="entry name" value="GDSL-LIKE LIPASE/ACYLHYDROLASE, PUTATIVE (AFU_ORTHOLOGUE AFUA_2G00820)-RELATED"/>
    <property type="match status" value="1"/>
</dbReference>
<dbReference type="CDD" id="cd01832">
    <property type="entry name" value="SGNH_hydrolase_like_1"/>
    <property type="match status" value="1"/>
</dbReference>
<reference evidence="3" key="1">
    <citation type="submission" date="2016-10" db="EMBL/GenBank/DDBJ databases">
        <authorList>
            <person name="Varghese N."/>
            <person name="Submissions S."/>
        </authorList>
    </citation>
    <scope>NUCLEOTIDE SEQUENCE [LARGE SCALE GENOMIC DNA]</scope>
    <source>
        <strain evidence="3">CGMCC 1.10783</strain>
    </source>
</reference>